<dbReference type="GO" id="GO:0005737">
    <property type="term" value="C:cytoplasm"/>
    <property type="evidence" value="ECO:0007669"/>
    <property type="project" value="TreeGrafter"/>
</dbReference>
<dbReference type="GO" id="GO:0004722">
    <property type="term" value="F:protein serine/threonine phosphatase activity"/>
    <property type="evidence" value="ECO:0007669"/>
    <property type="project" value="TreeGrafter"/>
</dbReference>
<dbReference type="SMART" id="SM00156">
    <property type="entry name" value="PP2Ac"/>
    <property type="match status" value="1"/>
</dbReference>
<dbReference type="PANTHER" id="PTHR11668:SF290">
    <property type="entry name" value="SERINE_THREONINE SPECIFIC PROTEIN PHOSPHATASES DOMAIN-CONTAINING PROTEIN"/>
    <property type="match status" value="1"/>
</dbReference>
<dbReference type="AlphaFoldDB" id="A0AAF5PSK0"/>
<name>A0AAF5PSK0_WUCBA</name>
<dbReference type="Pfam" id="PF00149">
    <property type="entry name" value="Metallophos"/>
    <property type="match status" value="1"/>
</dbReference>
<evidence type="ECO:0000313" key="3">
    <source>
        <dbReference type="Proteomes" id="UP000093561"/>
    </source>
</evidence>
<keyword evidence="1" id="KW-0732">Signal</keyword>
<feature type="domain" description="Serine/threonine specific protein phosphatases" evidence="2">
    <location>
        <begin position="263"/>
        <end position="527"/>
    </location>
</feature>
<dbReference type="InterPro" id="IPR006186">
    <property type="entry name" value="Ser/Thr-sp_prot-phosphatase"/>
</dbReference>
<sequence>MHLGGCFIFLLSNTAILPVIWSSKQCGNKHFQLLCPEKAICIISRSTDSFFRSRKVRVSFRCDVTGWCKRQCPRVPLNREWCLLRNLTHDIKCCLHDRCNWEEMPLFAVTKKKFRFLPGMEILARLLTPLLLLFFISYPILSTLVHEWMIATHKKIEYNPKLDFELSQKEGIIFKDSPPIAGEPLDGCLNIEEFAEAMRALAEYRGNVEEPIVRTSLEEITYVNYEIHESLGFDYAVITRIQPTKFESLLIRMIEQGPGFFDIEGIELYELLSELSEILRTEGSLLEISTDVVVIGELRGRYSDLLRWFQLYGYPPKRRYLFLGGIIDQECAESVETLAFLAAYKVTTPNHIYIIRGATEFFPFQIRKRFPVKLSTVLSAFITRICSEMPIAATIGNTIFAVHSGISSQLKNLEVIKKIERPPLKWDYRILYDLILGMPSTAVERFQKIKGGRGHFFGVKAIEEFIVRLQMKLIIRTHTPCEKGHFMFASKQVLSIWSSNCNNVKLATSLYIDPQLRVTVHCMTPVIVKSIAAGQIPAMVPEVEIVEVEERSKVDKVQNNQR</sequence>
<reference evidence="3" key="1">
    <citation type="submission" date="2015-03" db="EMBL/GenBank/DDBJ databases">
        <title>Wuchereria bancrofti Genome Sequencing Papua New Guinea Strain.</title>
        <authorList>
            <person name="Small S.T."/>
            <person name="Serre D."/>
            <person name="Zimmerman P.A."/>
        </authorList>
    </citation>
    <scope>NUCLEOTIDE SEQUENCE [LARGE SCALE GENOMIC DNA]</scope>
    <source>
        <strain evidence="3">pt0022</strain>
    </source>
</reference>
<dbReference type="SUPFAM" id="SSF56300">
    <property type="entry name" value="Metallo-dependent phosphatases"/>
    <property type="match status" value="1"/>
</dbReference>
<evidence type="ECO:0000313" key="4">
    <source>
        <dbReference type="WBParaSite" id="mrna-Wban_04947"/>
    </source>
</evidence>
<evidence type="ECO:0000259" key="2">
    <source>
        <dbReference type="SMART" id="SM00156"/>
    </source>
</evidence>
<dbReference type="Proteomes" id="UP000093561">
    <property type="component" value="Unassembled WGS sequence"/>
</dbReference>
<protein>
    <submittedName>
        <fullName evidence="4">SER_THR_PHOSPHATASE domain-containing protein</fullName>
    </submittedName>
</protein>
<dbReference type="CDD" id="cd00144">
    <property type="entry name" value="MPP_PPP_family"/>
    <property type="match status" value="1"/>
</dbReference>
<dbReference type="InterPro" id="IPR029052">
    <property type="entry name" value="Metallo-depent_PP-like"/>
</dbReference>
<proteinExistence type="predicted"/>
<dbReference type="PRINTS" id="PR00114">
    <property type="entry name" value="STPHPHTASE"/>
</dbReference>
<dbReference type="WBParaSite" id="mrna-Wban_04947">
    <property type="protein sequence ID" value="mrna-Wban_04947"/>
    <property type="gene ID" value="Wban_04947"/>
</dbReference>
<reference evidence="3" key="2">
    <citation type="journal article" date="2016" name="Mol. Ecol.">
        <title>Population genomics of the filarial nematode parasite Wuchereria bancrofti from mosquitoes.</title>
        <authorList>
            <person name="Small S.T."/>
            <person name="Reimer L.J."/>
            <person name="Tisch D.J."/>
            <person name="King C.L."/>
            <person name="Christensen B.M."/>
            <person name="Siba P.M."/>
            <person name="Kazura J.W."/>
            <person name="Serre D."/>
            <person name="Zimmerman P.A."/>
        </authorList>
    </citation>
    <scope>NUCLEOTIDE SEQUENCE</scope>
    <source>
        <strain evidence="3">pt0022</strain>
    </source>
</reference>
<organism evidence="3 4">
    <name type="scientific">Wuchereria bancrofti</name>
    <dbReference type="NCBI Taxonomy" id="6293"/>
    <lineage>
        <taxon>Eukaryota</taxon>
        <taxon>Metazoa</taxon>
        <taxon>Ecdysozoa</taxon>
        <taxon>Nematoda</taxon>
        <taxon>Chromadorea</taxon>
        <taxon>Rhabditida</taxon>
        <taxon>Spirurina</taxon>
        <taxon>Spiruromorpha</taxon>
        <taxon>Filarioidea</taxon>
        <taxon>Onchocercidae</taxon>
        <taxon>Wuchereria</taxon>
    </lineage>
</organism>
<dbReference type="PANTHER" id="PTHR11668">
    <property type="entry name" value="SERINE/THREONINE PROTEIN PHOSPHATASE"/>
    <property type="match status" value="1"/>
</dbReference>
<dbReference type="InterPro" id="IPR050341">
    <property type="entry name" value="PP1_catalytic_subunit"/>
</dbReference>
<dbReference type="InterPro" id="IPR004843">
    <property type="entry name" value="Calcineurin-like_PHP"/>
</dbReference>
<reference evidence="4" key="3">
    <citation type="submission" date="2024-02" db="UniProtKB">
        <authorList>
            <consortium name="WormBaseParasite"/>
        </authorList>
    </citation>
    <scope>IDENTIFICATION</scope>
    <source>
        <strain evidence="4">pt0022</strain>
    </source>
</reference>
<feature type="chain" id="PRO_5042245672" evidence="1">
    <location>
        <begin position="23"/>
        <end position="562"/>
    </location>
</feature>
<accession>A0AAF5PSK0</accession>
<dbReference type="GO" id="GO:0005634">
    <property type="term" value="C:nucleus"/>
    <property type="evidence" value="ECO:0007669"/>
    <property type="project" value="TreeGrafter"/>
</dbReference>
<dbReference type="Gene3D" id="3.60.21.10">
    <property type="match status" value="1"/>
</dbReference>
<evidence type="ECO:0000256" key="1">
    <source>
        <dbReference type="SAM" id="SignalP"/>
    </source>
</evidence>
<feature type="signal peptide" evidence="1">
    <location>
        <begin position="1"/>
        <end position="22"/>
    </location>
</feature>